<reference evidence="2 3" key="1">
    <citation type="submission" date="2014-07" db="EMBL/GenBank/DDBJ databases">
        <title>Tepidicaulis marinum gen. nov., sp. nov., a novel marine bacterium denitrifying nitrate to nitrous oxide strictly under microaerobic conditions.</title>
        <authorList>
            <person name="Takeuchi M."/>
            <person name="Yamagishi T."/>
            <person name="Kamagata Y."/>
            <person name="Oshima K."/>
            <person name="Hattori M."/>
            <person name="Katayama T."/>
            <person name="Hanada S."/>
            <person name="Tamaki H."/>
            <person name="Marumo K."/>
            <person name="Maeda H."/>
            <person name="Nedachi M."/>
            <person name="Iwasaki W."/>
            <person name="Suwa Y."/>
            <person name="Sakata S."/>
        </authorList>
    </citation>
    <scope>NUCLEOTIDE SEQUENCE [LARGE SCALE GENOMIC DNA]</scope>
    <source>
        <strain evidence="2 3">MA2</strain>
    </source>
</reference>
<evidence type="ECO:0000313" key="2">
    <source>
        <dbReference type="EMBL" id="GAK44889.1"/>
    </source>
</evidence>
<dbReference type="InterPro" id="IPR018713">
    <property type="entry name" value="MPAB/Lcp_cat_dom"/>
</dbReference>
<dbReference type="GO" id="GO:0016491">
    <property type="term" value="F:oxidoreductase activity"/>
    <property type="evidence" value="ECO:0007669"/>
    <property type="project" value="InterPro"/>
</dbReference>
<comment type="caution">
    <text evidence="2">The sequence shown here is derived from an EMBL/GenBank/DDBJ whole genome shotgun (WGS) entry which is preliminary data.</text>
</comment>
<evidence type="ECO:0000313" key="3">
    <source>
        <dbReference type="Proteomes" id="UP000028702"/>
    </source>
</evidence>
<feature type="domain" description="ER-bound oxygenase mpaB/mpaB'/Rubber oxygenase catalytic" evidence="1">
    <location>
        <begin position="31"/>
        <end position="256"/>
    </location>
</feature>
<accession>A0A081BA21</accession>
<name>A0A081BA21_9HYPH</name>
<dbReference type="Pfam" id="PF09995">
    <property type="entry name" value="MPAB_Lcp_cat"/>
    <property type="match status" value="1"/>
</dbReference>
<organism evidence="2 3">
    <name type="scientific">Tepidicaulis marinus</name>
    <dbReference type="NCBI Taxonomy" id="1333998"/>
    <lineage>
        <taxon>Bacteria</taxon>
        <taxon>Pseudomonadati</taxon>
        <taxon>Pseudomonadota</taxon>
        <taxon>Alphaproteobacteria</taxon>
        <taxon>Hyphomicrobiales</taxon>
        <taxon>Parvibaculaceae</taxon>
        <taxon>Tepidicaulis</taxon>
    </lineage>
</organism>
<evidence type="ECO:0000259" key="1">
    <source>
        <dbReference type="Pfam" id="PF09995"/>
    </source>
</evidence>
<dbReference type="STRING" id="1333998.M2A_1388"/>
<dbReference type="AlphaFoldDB" id="A0A081BA21"/>
<dbReference type="PANTHER" id="PTHR36151">
    <property type="entry name" value="BLR2777 PROTEIN"/>
    <property type="match status" value="1"/>
</dbReference>
<sequence length="311" mass="34307">MDQLKTYLGWTVDFTVPAGAPAYCEPDSVRWKVFKNPVTSVVAGVCAVLLEFADDRIRSGVWDHSVFPTDPIGRGQRTGTAAMVGIYGPQSAAQRVIRGITNMHAKVEGTTPNGRTYKALDTELLNWVSATATYGWFTAYDRFARKLSKEEERRFFSEGEEVSKLYGVTYSPKCLDDFYAMMGRLEGDFEPHPINGEFLDIMRSGRAARGLPVWIQRALAHAAIDILPPAVRQVLGLGKEYDLTFFERAAVKAAAWAAETIPAKNSPPAEACERLGLPRDFLWKSEAAQARLLKDWRASHALSGEAAAAVS</sequence>
<keyword evidence="3" id="KW-1185">Reference proteome</keyword>
<dbReference type="EMBL" id="BBIO01000006">
    <property type="protein sequence ID" value="GAK44889.1"/>
    <property type="molecule type" value="Genomic_DNA"/>
</dbReference>
<protein>
    <submittedName>
        <fullName evidence="2">Conserved protein</fullName>
    </submittedName>
</protein>
<gene>
    <name evidence="2" type="ORF">M2A_1388</name>
</gene>
<dbReference type="Proteomes" id="UP000028702">
    <property type="component" value="Unassembled WGS sequence"/>
</dbReference>
<dbReference type="RefSeq" id="WP_045445003.1">
    <property type="nucleotide sequence ID" value="NZ_BBIO01000006.1"/>
</dbReference>
<dbReference type="PANTHER" id="PTHR36151:SF3">
    <property type="entry name" value="ER-BOUND OXYGENASE MPAB_MPAB'_RUBBER OXYGENASE CATALYTIC DOMAIN-CONTAINING PROTEIN"/>
    <property type="match status" value="1"/>
</dbReference>
<proteinExistence type="predicted"/>
<dbReference type="eggNOG" id="COG3662">
    <property type="taxonomic scope" value="Bacteria"/>
</dbReference>